<dbReference type="SUPFAM" id="SSF47928">
    <property type="entry name" value="N-terminal domain of the delta subunit of the F1F0-ATP synthase"/>
    <property type="match status" value="1"/>
</dbReference>
<keyword evidence="8" id="KW-1003">Cell membrane</keyword>
<dbReference type="Proteomes" id="UP000228987">
    <property type="component" value="Unassembled WGS sequence"/>
</dbReference>
<dbReference type="Pfam" id="PF00213">
    <property type="entry name" value="OSCP"/>
    <property type="match status" value="1"/>
</dbReference>
<evidence type="ECO:0000256" key="6">
    <source>
        <dbReference type="ARBA" id="ARBA00023196"/>
    </source>
</evidence>
<dbReference type="NCBIfam" id="TIGR01145">
    <property type="entry name" value="ATP_synt_delta"/>
    <property type="match status" value="1"/>
</dbReference>
<protein>
    <recommendedName>
        <fullName evidence="8">ATP synthase subunit delta</fullName>
    </recommendedName>
    <alternativeName>
        <fullName evidence="8">ATP synthase F(1) sector subunit delta</fullName>
    </alternativeName>
    <alternativeName>
        <fullName evidence="8">F-type ATPase subunit delta</fullName>
        <shortName evidence="8">F-ATPase subunit delta</shortName>
    </alternativeName>
</protein>
<gene>
    <name evidence="8" type="primary">atpH</name>
    <name evidence="9" type="ORF">COA71_01435</name>
</gene>
<name>A0A2A5CJ79_9GAMM</name>
<keyword evidence="4 8" id="KW-0406">Ion transport</keyword>
<dbReference type="PROSITE" id="PS00389">
    <property type="entry name" value="ATPASE_DELTA"/>
    <property type="match status" value="1"/>
</dbReference>
<dbReference type="InterPro" id="IPR000711">
    <property type="entry name" value="ATPase_OSCP/dsu"/>
</dbReference>
<dbReference type="PRINTS" id="PR00125">
    <property type="entry name" value="ATPASEDELTA"/>
</dbReference>
<reference evidence="10" key="1">
    <citation type="submission" date="2017-08" db="EMBL/GenBank/DDBJ databases">
        <title>A dynamic microbial community with high functional redundancy inhabits the cold, oxic subseafloor aquifer.</title>
        <authorList>
            <person name="Tully B.J."/>
            <person name="Wheat C.G."/>
            <person name="Glazer B.T."/>
            <person name="Huber J.A."/>
        </authorList>
    </citation>
    <scope>NUCLEOTIDE SEQUENCE [LARGE SCALE GENOMIC DNA]</scope>
</reference>
<evidence type="ECO:0000256" key="2">
    <source>
        <dbReference type="ARBA" id="ARBA00022448"/>
    </source>
</evidence>
<comment type="function">
    <text evidence="8">This protein is part of the stalk that links CF(0) to CF(1). It either transmits conformational changes from CF(0) to CF(1) or is implicated in proton conduction.</text>
</comment>
<accession>A0A2A5CJ79</accession>
<dbReference type="EMBL" id="NVWI01000001">
    <property type="protein sequence ID" value="PCJ43561.1"/>
    <property type="molecule type" value="Genomic_DNA"/>
</dbReference>
<dbReference type="GO" id="GO:0045259">
    <property type="term" value="C:proton-transporting ATP synthase complex"/>
    <property type="evidence" value="ECO:0007669"/>
    <property type="project" value="UniProtKB-KW"/>
</dbReference>
<keyword evidence="7 8" id="KW-0066">ATP synthesis</keyword>
<dbReference type="InterPro" id="IPR026015">
    <property type="entry name" value="ATP_synth_OSCP/delta_N_sf"/>
</dbReference>
<proteinExistence type="inferred from homology"/>
<dbReference type="InterPro" id="IPR020781">
    <property type="entry name" value="ATPase_OSCP/d_CS"/>
</dbReference>
<evidence type="ECO:0000313" key="10">
    <source>
        <dbReference type="Proteomes" id="UP000228987"/>
    </source>
</evidence>
<comment type="caution">
    <text evidence="9">The sequence shown here is derived from an EMBL/GenBank/DDBJ whole genome shotgun (WGS) entry which is preliminary data.</text>
</comment>
<dbReference type="GO" id="GO:0005886">
    <property type="term" value="C:plasma membrane"/>
    <property type="evidence" value="ECO:0007669"/>
    <property type="project" value="UniProtKB-SubCell"/>
</dbReference>
<dbReference type="NCBIfam" id="NF004402">
    <property type="entry name" value="PRK05758.2-2"/>
    <property type="match status" value="1"/>
</dbReference>
<dbReference type="PANTHER" id="PTHR11910">
    <property type="entry name" value="ATP SYNTHASE DELTA CHAIN"/>
    <property type="match status" value="1"/>
</dbReference>
<dbReference type="AlphaFoldDB" id="A0A2A5CJ79"/>
<comment type="similarity">
    <text evidence="8">Belongs to the ATPase delta chain family.</text>
</comment>
<keyword evidence="2 8" id="KW-0813">Transport</keyword>
<keyword evidence="3 8" id="KW-0375">Hydrogen ion transport</keyword>
<keyword evidence="6 8" id="KW-0139">CF(1)</keyword>
<dbReference type="HAMAP" id="MF_01416">
    <property type="entry name" value="ATP_synth_delta_bact"/>
    <property type="match status" value="1"/>
</dbReference>
<keyword evidence="5 8" id="KW-0472">Membrane</keyword>
<sequence length="178" mass="19519">MAELTTLARPYAKAAFEVAAYADSLQTWSSMLKQLTNVVSNERVSELLSSPSLTAEQQAKIVTDLCGDEINAQLQNFVTVLAENKRLALLPEIVGLFDILKAEQEQTVDVEISTAFVLTDETEEKLAQAIKVKLNRDVKIHSQIDKHLIGGMIIRAGDLVIDDSVRGKLHKLAEAMGS</sequence>
<evidence type="ECO:0000256" key="1">
    <source>
        <dbReference type="ARBA" id="ARBA00004370"/>
    </source>
</evidence>
<evidence type="ECO:0000256" key="8">
    <source>
        <dbReference type="HAMAP-Rule" id="MF_01416"/>
    </source>
</evidence>
<comment type="subcellular location">
    <subcellularLocation>
        <location evidence="8">Cell membrane</location>
        <topology evidence="8">Peripheral membrane protein</topology>
    </subcellularLocation>
    <subcellularLocation>
        <location evidence="1">Membrane</location>
    </subcellularLocation>
</comment>
<evidence type="ECO:0000256" key="4">
    <source>
        <dbReference type="ARBA" id="ARBA00023065"/>
    </source>
</evidence>
<evidence type="ECO:0000256" key="7">
    <source>
        <dbReference type="ARBA" id="ARBA00023310"/>
    </source>
</evidence>
<dbReference type="Gene3D" id="1.10.520.20">
    <property type="entry name" value="N-terminal domain of the delta subunit of the F1F0-ATP synthase"/>
    <property type="match status" value="1"/>
</dbReference>
<evidence type="ECO:0000256" key="3">
    <source>
        <dbReference type="ARBA" id="ARBA00022781"/>
    </source>
</evidence>
<evidence type="ECO:0000313" key="9">
    <source>
        <dbReference type="EMBL" id="PCJ43561.1"/>
    </source>
</evidence>
<organism evidence="9 10">
    <name type="scientific">SAR86 cluster bacterium</name>
    <dbReference type="NCBI Taxonomy" id="2030880"/>
    <lineage>
        <taxon>Bacteria</taxon>
        <taxon>Pseudomonadati</taxon>
        <taxon>Pseudomonadota</taxon>
        <taxon>Gammaproteobacteria</taxon>
        <taxon>SAR86 cluster</taxon>
    </lineage>
</organism>
<comment type="function">
    <text evidence="8">F(1)F(0) ATP synthase produces ATP from ADP in the presence of a proton or sodium gradient. F-type ATPases consist of two structural domains, F(1) containing the extramembraneous catalytic core and F(0) containing the membrane proton channel, linked together by a central stalk and a peripheral stalk. During catalysis, ATP synthesis in the catalytic domain of F(1) is coupled via a rotary mechanism of the central stalk subunits to proton translocation.</text>
</comment>
<dbReference type="GO" id="GO:0046933">
    <property type="term" value="F:proton-transporting ATP synthase activity, rotational mechanism"/>
    <property type="evidence" value="ECO:0007669"/>
    <property type="project" value="UniProtKB-UniRule"/>
</dbReference>
<evidence type="ECO:0000256" key="5">
    <source>
        <dbReference type="ARBA" id="ARBA00023136"/>
    </source>
</evidence>